<dbReference type="InterPro" id="IPR002818">
    <property type="entry name" value="DJ-1/PfpI"/>
</dbReference>
<evidence type="ECO:0000313" key="3">
    <source>
        <dbReference type="Proteomes" id="UP000494218"/>
    </source>
</evidence>
<dbReference type="InterPro" id="IPR052158">
    <property type="entry name" value="INH-QAR"/>
</dbReference>
<evidence type="ECO:0000259" key="1">
    <source>
        <dbReference type="Pfam" id="PF01965"/>
    </source>
</evidence>
<dbReference type="Pfam" id="PF01965">
    <property type="entry name" value="DJ-1_PfpI"/>
    <property type="match status" value="1"/>
</dbReference>
<dbReference type="PANTHER" id="PTHR43130:SF2">
    <property type="entry name" value="DJ-1_PFPI DOMAIN-CONTAINING PROTEIN"/>
    <property type="match status" value="1"/>
</dbReference>
<dbReference type="PANTHER" id="PTHR43130">
    <property type="entry name" value="ARAC-FAMILY TRANSCRIPTIONAL REGULATOR"/>
    <property type="match status" value="1"/>
</dbReference>
<dbReference type="EMBL" id="CABVPW010000002">
    <property type="protein sequence ID" value="VWB16398.1"/>
    <property type="molecule type" value="Genomic_DNA"/>
</dbReference>
<proteinExistence type="predicted"/>
<accession>A0A6P2HL28</accession>
<dbReference type="AlphaFoldDB" id="A0A6P2HL28"/>
<dbReference type="InterPro" id="IPR029062">
    <property type="entry name" value="Class_I_gatase-like"/>
</dbReference>
<gene>
    <name evidence="2" type="ORF">BLA23254_00613</name>
</gene>
<feature type="domain" description="DJ-1/PfpI" evidence="1">
    <location>
        <begin position="10"/>
        <end position="184"/>
    </location>
</feature>
<dbReference type="GO" id="GO:0006355">
    <property type="term" value="P:regulation of DNA-templated transcription"/>
    <property type="evidence" value="ECO:0007669"/>
    <property type="project" value="TreeGrafter"/>
</dbReference>
<sequence length="221" mass="24159">MTQERPPFHITIPIYPGVDLLDVAAPVELFSWMAETWTTRATTITLAAEDSRPLNTRDGLTLTPQRRFADYAESVSQTHLLWVPGGNPSALRQLMQGGPYLDFLKAQSAGANYVSSVCEGAMLLAAAGLLDNYRATTHWAFIPCFSRFPAIKVADGFPRYVIDRDRITGGGISSGLDEALAIIELVAGSDVAKDVQMTTQYFPRPPFQQTIVPATHCPLDT</sequence>
<dbReference type="RefSeq" id="WP_175029965.1">
    <property type="nucleotide sequence ID" value="NZ_CABVPW010000002.1"/>
</dbReference>
<dbReference type="Gene3D" id="3.40.50.880">
    <property type="match status" value="1"/>
</dbReference>
<dbReference type="Proteomes" id="UP000494218">
    <property type="component" value="Unassembled WGS sequence"/>
</dbReference>
<name>A0A6P2HL28_BURL3</name>
<dbReference type="CDD" id="cd03139">
    <property type="entry name" value="GATase1_PfpI_2"/>
    <property type="match status" value="1"/>
</dbReference>
<organism evidence="2 3">
    <name type="scientific">Burkholderia lata (strain ATCC 17760 / DSM 23089 / LMG 22485 / NCIMB 9086 / R18194 / 383)</name>
    <dbReference type="NCBI Taxonomy" id="482957"/>
    <lineage>
        <taxon>Bacteria</taxon>
        <taxon>Pseudomonadati</taxon>
        <taxon>Pseudomonadota</taxon>
        <taxon>Betaproteobacteria</taxon>
        <taxon>Burkholderiales</taxon>
        <taxon>Burkholderiaceae</taxon>
        <taxon>Burkholderia</taxon>
        <taxon>Burkholderia cepacia complex</taxon>
    </lineage>
</organism>
<dbReference type="SUPFAM" id="SSF52317">
    <property type="entry name" value="Class I glutamine amidotransferase-like"/>
    <property type="match status" value="1"/>
</dbReference>
<evidence type="ECO:0000313" key="2">
    <source>
        <dbReference type="EMBL" id="VWB16398.1"/>
    </source>
</evidence>
<reference evidence="2 3" key="1">
    <citation type="submission" date="2019-09" db="EMBL/GenBank/DDBJ databases">
        <authorList>
            <person name="Depoorter E."/>
        </authorList>
    </citation>
    <scope>NUCLEOTIDE SEQUENCE [LARGE SCALE GENOMIC DNA]</scope>
    <source>
        <strain evidence="2">LMG 23254</strain>
    </source>
</reference>
<protein>
    <submittedName>
        <fullName evidence="2">DJ-1/PfpI family protein</fullName>
    </submittedName>
</protein>